<dbReference type="CDD" id="cd06337">
    <property type="entry name" value="PBP1_ABC_ligand_binding-like"/>
    <property type="match status" value="1"/>
</dbReference>
<evidence type="ECO:0000313" key="6">
    <source>
        <dbReference type="EMBL" id="RBP17775.1"/>
    </source>
</evidence>
<evidence type="ECO:0000313" key="7">
    <source>
        <dbReference type="Proteomes" id="UP000253529"/>
    </source>
</evidence>
<dbReference type="OrthoDB" id="6753945at2"/>
<proteinExistence type="inferred from homology"/>
<evidence type="ECO:0000256" key="2">
    <source>
        <dbReference type="ARBA" id="ARBA00022729"/>
    </source>
</evidence>
<evidence type="ECO:0000259" key="5">
    <source>
        <dbReference type="Pfam" id="PF13458"/>
    </source>
</evidence>
<organism evidence="6 7">
    <name type="scientific">Roseiarcus fermentans</name>
    <dbReference type="NCBI Taxonomy" id="1473586"/>
    <lineage>
        <taxon>Bacteria</taxon>
        <taxon>Pseudomonadati</taxon>
        <taxon>Pseudomonadota</taxon>
        <taxon>Alphaproteobacteria</taxon>
        <taxon>Hyphomicrobiales</taxon>
        <taxon>Roseiarcaceae</taxon>
        <taxon>Roseiarcus</taxon>
    </lineage>
</organism>
<dbReference type="InterPro" id="IPR006311">
    <property type="entry name" value="TAT_signal"/>
</dbReference>
<dbReference type="InterPro" id="IPR051010">
    <property type="entry name" value="BCAA_transport"/>
</dbReference>
<comment type="similarity">
    <text evidence="1">Belongs to the leucine-binding protein family.</text>
</comment>
<protein>
    <submittedName>
        <fullName evidence="6">Branched-chain amino acid transport system substrate-binding protein</fullName>
    </submittedName>
</protein>
<keyword evidence="3" id="KW-0813">Transport</keyword>
<name>A0A366FVJ8_9HYPH</name>
<accession>A0A366FVJ8</accession>
<keyword evidence="2 4" id="KW-0732">Signal</keyword>
<dbReference type="InterPro" id="IPR028081">
    <property type="entry name" value="Leu-bd"/>
</dbReference>
<reference evidence="6 7" key="1">
    <citation type="submission" date="2018-06" db="EMBL/GenBank/DDBJ databases">
        <title>Genomic Encyclopedia of Type Strains, Phase IV (KMG-IV): sequencing the most valuable type-strain genomes for metagenomic binning, comparative biology and taxonomic classification.</title>
        <authorList>
            <person name="Goeker M."/>
        </authorList>
    </citation>
    <scope>NUCLEOTIDE SEQUENCE [LARGE SCALE GENOMIC DNA]</scope>
    <source>
        <strain evidence="6 7">DSM 24875</strain>
    </source>
</reference>
<dbReference type="GO" id="GO:0006865">
    <property type="term" value="P:amino acid transport"/>
    <property type="evidence" value="ECO:0007669"/>
    <property type="project" value="UniProtKB-KW"/>
</dbReference>
<dbReference type="EMBL" id="QNRK01000002">
    <property type="protein sequence ID" value="RBP17775.1"/>
    <property type="molecule type" value="Genomic_DNA"/>
</dbReference>
<dbReference type="PANTHER" id="PTHR30483">
    <property type="entry name" value="LEUCINE-SPECIFIC-BINDING PROTEIN"/>
    <property type="match status" value="1"/>
</dbReference>
<keyword evidence="3" id="KW-0029">Amino-acid transport</keyword>
<dbReference type="PANTHER" id="PTHR30483:SF6">
    <property type="entry name" value="PERIPLASMIC BINDING PROTEIN OF ABC TRANSPORTER FOR NATURAL AMINO ACIDS"/>
    <property type="match status" value="1"/>
</dbReference>
<dbReference type="Gene3D" id="3.40.50.2300">
    <property type="match status" value="2"/>
</dbReference>
<feature type="signal peptide" evidence="4">
    <location>
        <begin position="1"/>
        <end position="30"/>
    </location>
</feature>
<evidence type="ECO:0000256" key="1">
    <source>
        <dbReference type="ARBA" id="ARBA00010062"/>
    </source>
</evidence>
<dbReference type="Proteomes" id="UP000253529">
    <property type="component" value="Unassembled WGS sequence"/>
</dbReference>
<sequence>MTRFPVGRRAFLKTGAAALAATALPRVAFAAPKTVKIGLVAPLTGPLAIFSDNLPWTLDRLKAHTGGQIDIGGTKHPLEIIVRDSQSNPNRAADVAKGLILQDKVDIMTAFATPETVNPVADQCEVSGVPCLTNDCPLEPWFFGRNGDPKKGFDWTFNYFFSAVNMAEAYYDAWDQVKTNKVVGALWPNDNDGLAFSKIFTGMAEKRGYKIVDPGRFDLPSGNYSAQIAAFKSAGAEIIAGVLPPPEFTAFMSAAAQQSLQPKIISMAKATEFPAAIAPLGARAEGLSVEVWWSPTSPFKSGLSGITSQELSDAYEKATGNQTSMTLGFRHALFETAFDALKRAKSLDDPESIRDAIASMDYASIVGPINFKKGPYPNTSATPLVIGQWKKGTKFPFDLVVVDNTTAPMVPVGGKMAEIVHG</sequence>
<feature type="domain" description="Leucine-binding protein" evidence="5">
    <location>
        <begin position="34"/>
        <end position="392"/>
    </location>
</feature>
<keyword evidence="7" id="KW-1185">Reference proteome</keyword>
<dbReference type="InterPro" id="IPR028082">
    <property type="entry name" value="Peripla_BP_I"/>
</dbReference>
<dbReference type="PROSITE" id="PS51318">
    <property type="entry name" value="TAT"/>
    <property type="match status" value="1"/>
</dbReference>
<evidence type="ECO:0000256" key="4">
    <source>
        <dbReference type="SAM" id="SignalP"/>
    </source>
</evidence>
<comment type="caution">
    <text evidence="6">The sequence shown here is derived from an EMBL/GenBank/DDBJ whole genome shotgun (WGS) entry which is preliminary data.</text>
</comment>
<dbReference type="Pfam" id="PF13458">
    <property type="entry name" value="Peripla_BP_6"/>
    <property type="match status" value="1"/>
</dbReference>
<dbReference type="AlphaFoldDB" id="A0A366FVJ8"/>
<feature type="chain" id="PRO_5016793854" evidence="4">
    <location>
        <begin position="31"/>
        <end position="422"/>
    </location>
</feature>
<dbReference type="SUPFAM" id="SSF53822">
    <property type="entry name" value="Periplasmic binding protein-like I"/>
    <property type="match status" value="1"/>
</dbReference>
<evidence type="ECO:0000256" key="3">
    <source>
        <dbReference type="ARBA" id="ARBA00022970"/>
    </source>
</evidence>
<gene>
    <name evidence="6" type="ORF">DFR50_102268</name>
</gene>
<dbReference type="RefSeq" id="WP_113887720.1">
    <property type="nucleotide sequence ID" value="NZ_QNRK01000002.1"/>
</dbReference>